<dbReference type="AlphaFoldDB" id="A0A6M3JZ51"/>
<sequence>MKVKKKLKLKKLEDVVNHPNAYVDHSGTYRFKHTNITIREKMFEYFGKEYFVNIEENDDRLFIKGWYFLKEWFEDDDFIFIEKMFDDLIKDLI</sequence>
<accession>A0A6M3JZ51</accession>
<proteinExistence type="predicted"/>
<name>A0A6M3JZ51_9ZZZZ</name>
<dbReference type="EMBL" id="MT142065">
    <property type="protein sequence ID" value="QJA73967.1"/>
    <property type="molecule type" value="Genomic_DNA"/>
</dbReference>
<reference evidence="1" key="1">
    <citation type="submission" date="2020-03" db="EMBL/GenBank/DDBJ databases">
        <title>The deep terrestrial virosphere.</title>
        <authorList>
            <person name="Holmfeldt K."/>
            <person name="Nilsson E."/>
            <person name="Simone D."/>
            <person name="Lopez-Fernandez M."/>
            <person name="Wu X."/>
            <person name="de Brujin I."/>
            <person name="Lundin D."/>
            <person name="Andersson A."/>
            <person name="Bertilsson S."/>
            <person name="Dopson M."/>
        </authorList>
    </citation>
    <scope>NUCLEOTIDE SEQUENCE</scope>
    <source>
        <strain evidence="1">MM415A02139</strain>
    </source>
</reference>
<gene>
    <name evidence="1" type="ORF">MM415A02139_0002</name>
</gene>
<evidence type="ECO:0000313" key="1">
    <source>
        <dbReference type="EMBL" id="QJA73967.1"/>
    </source>
</evidence>
<organism evidence="1">
    <name type="scientific">viral metagenome</name>
    <dbReference type="NCBI Taxonomy" id="1070528"/>
    <lineage>
        <taxon>unclassified sequences</taxon>
        <taxon>metagenomes</taxon>
        <taxon>organismal metagenomes</taxon>
    </lineage>
</organism>
<protein>
    <submittedName>
        <fullName evidence="1">Uncharacterized protein</fullName>
    </submittedName>
</protein>